<protein>
    <submittedName>
        <fullName evidence="5">Integrase</fullName>
    </submittedName>
</protein>
<dbReference type="GO" id="GO:0006310">
    <property type="term" value="P:DNA recombination"/>
    <property type="evidence" value="ECO:0007669"/>
    <property type="project" value="UniProtKB-KW"/>
</dbReference>
<sequence>GVSIHYISKRLGHKNIAITTSVYSHLLEEKFNEEDKKTTKILESM</sequence>
<accession>A0A0M4CG96</accession>
<evidence type="ECO:0000313" key="5">
    <source>
        <dbReference type="EMBL" id="ALC04492.1"/>
    </source>
</evidence>
<dbReference type="SUPFAM" id="SSF56349">
    <property type="entry name" value="DNA breaking-rejoining enzymes"/>
    <property type="match status" value="1"/>
</dbReference>
<dbReference type="EMBL" id="KT253890">
    <property type="protein sequence ID" value="ALC04490.1"/>
    <property type="molecule type" value="Genomic_DNA"/>
</dbReference>
<dbReference type="InterPro" id="IPR013762">
    <property type="entry name" value="Integrase-like_cat_sf"/>
</dbReference>
<dbReference type="EMBL" id="KT253887">
    <property type="protein sequence ID" value="ALC04484.1"/>
    <property type="molecule type" value="Genomic_DNA"/>
</dbReference>
<proteinExistence type="predicted"/>
<evidence type="ECO:0000313" key="4">
    <source>
        <dbReference type="EMBL" id="ALC04490.1"/>
    </source>
</evidence>
<accession>A0A0M4CMD8</accession>
<organism evidence="5">
    <name type="scientific">Staphylococcus aureus</name>
    <dbReference type="NCBI Taxonomy" id="1280"/>
    <lineage>
        <taxon>Bacteria</taxon>
        <taxon>Bacillati</taxon>
        <taxon>Bacillota</taxon>
        <taxon>Bacilli</taxon>
        <taxon>Bacillales</taxon>
        <taxon>Staphylococcaceae</taxon>
        <taxon>Staphylococcus</taxon>
    </lineage>
</organism>
<keyword evidence="1" id="KW-0233">DNA recombination</keyword>
<dbReference type="Gene3D" id="1.10.443.10">
    <property type="entry name" value="Intergrase catalytic core"/>
    <property type="match status" value="1"/>
</dbReference>
<dbReference type="AlphaFoldDB" id="A0A0M4CMD8"/>
<name>A0A0M4CMD8_STAAU</name>
<dbReference type="GO" id="GO:0015074">
    <property type="term" value="P:DNA integration"/>
    <property type="evidence" value="ECO:0007669"/>
    <property type="project" value="InterPro"/>
</dbReference>
<evidence type="ECO:0000256" key="1">
    <source>
        <dbReference type="ARBA" id="ARBA00023172"/>
    </source>
</evidence>
<dbReference type="InterPro" id="IPR011010">
    <property type="entry name" value="DNA_brk_join_enz"/>
</dbReference>
<evidence type="ECO:0000313" key="3">
    <source>
        <dbReference type="EMBL" id="ALC04486.1"/>
    </source>
</evidence>
<dbReference type="EMBL" id="KT253888">
    <property type="protein sequence ID" value="ALC04486.1"/>
    <property type="molecule type" value="Genomic_DNA"/>
</dbReference>
<dbReference type="GO" id="GO:0003677">
    <property type="term" value="F:DNA binding"/>
    <property type="evidence" value="ECO:0007669"/>
    <property type="project" value="InterPro"/>
</dbReference>
<evidence type="ECO:0000313" key="2">
    <source>
        <dbReference type="EMBL" id="ALC04484.1"/>
    </source>
</evidence>
<reference evidence="5" key="1">
    <citation type="submission" date="2015-07" db="EMBL/GenBank/DDBJ databases">
        <title>Prophage-encoded staphylococcal enterotoxin A: regulation of production in different Staphyloccocus aureus strains.</title>
        <authorList>
            <person name="Zeaki N."/>
            <person name="Budi Susilo Y."/>
        </authorList>
    </citation>
    <scope>NUCLEOTIDE SEQUENCE</scope>
    <source>
        <strain evidence="2">Mu50</strain>
        <strain evidence="3">Sa17</strain>
        <strain evidence="4">Sa51</strain>
        <strain evidence="5">Sa54</strain>
    </source>
</reference>
<feature type="non-terminal residue" evidence="5">
    <location>
        <position position="1"/>
    </location>
</feature>
<dbReference type="EMBL" id="KT253891">
    <property type="protein sequence ID" value="ALC04492.1"/>
    <property type="molecule type" value="Genomic_DNA"/>
</dbReference>